<sequence length="395" mass="43234">MEGGHFVLRLGQIAPGNGSPIETLFEGLLSEELQRSIASSLSPCGGRGPALAVAEADPPVLFSRRILYFSAGAMGAEKVDRMDFFIFCFSGDGDQAKTVHVKFKLQKACLFGQHFLVTGDNPIFGTWDPSNAIPLEWSDDHIWTAELDIPVGKTIQFKFILRGLSGEILWQPGSDRVFQTWETKNTIVVSEDWDDSGLQRITEEEPLTAMVEESSVIEDKMGNNGLTQDDLTSIKDIEPLTYNEEDQMNIVNGKGETVKHSEGDLPVLVPGLPPLPISDPIEEVFSDEVVNGRIATGASASDGGDDFSVTENQSAGEEDRETVNGGLNDVKFTTPHDDICNDGNEAETLCADEPEEENLHISTEAETKSTVDAVSNDIQWGRNVLQRFFAKFGFE</sequence>
<reference evidence="3" key="1">
    <citation type="journal article" date="2023" name="Nat. Commun.">
        <title>Diploid and tetraploid genomes of Acorus and the evolution of monocots.</title>
        <authorList>
            <person name="Ma L."/>
            <person name="Liu K.W."/>
            <person name="Li Z."/>
            <person name="Hsiao Y.Y."/>
            <person name="Qi Y."/>
            <person name="Fu T."/>
            <person name="Tang G.D."/>
            <person name="Zhang D."/>
            <person name="Sun W.H."/>
            <person name="Liu D.K."/>
            <person name="Li Y."/>
            <person name="Chen G.Z."/>
            <person name="Liu X.D."/>
            <person name="Liao X.Y."/>
            <person name="Jiang Y.T."/>
            <person name="Yu X."/>
            <person name="Hao Y."/>
            <person name="Huang J."/>
            <person name="Zhao X.W."/>
            <person name="Ke S."/>
            <person name="Chen Y.Y."/>
            <person name="Wu W.L."/>
            <person name="Hsu J.L."/>
            <person name="Lin Y.F."/>
            <person name="Huang M.D."/>
            <person name="Li C.Y."/>
            <person name="Huang L."/>
            <person name="Wang Z.W."/>
            <person name="Zhao X."/>
            <person name="Zhong W.Y."/>
            <person name="Peng D.H."/>
            <person name="Ahmad S."/>
            <person name="Lan S."/>
            <person name="Zhang J.S."/>
            <person name="Tsai W.C."/>
            <person name="Van de Peer Y."/>
            <person name="Liu Z.J."/>
        </authorList>
    </citation>
    <scope>NUCLEOTIDE SEQUENCE</scope>
    <source>
        <strain evidence="3">SCP</strain>
    </source>
</reference>
<gene>
    <name evidence="3" type="ORF">QJS04_geneDACA011457</name>
</gene>
<dbReference type="GO" id="GO:2001070">
    <property type="term" value="F:starch binding"/>
    <property type="evidence" value="ECO:0007669"/>
    <property type="project" value="InterPro"/>
</dbReference>
<dbReference type="EMBL" id="JAUJYN010000008">
    <property type="protein sequence ID" value="KAK1264596.1"/>
    <property type="molecule type" value="Genomic_DNA"/>
</dbReference>
<dbReference type="GO" id="GO:0016020">
    <property type="term" value="C:membrane"/>
    <property type="evidence" value="ECO:0007669"/>
    <property type="project" value="TreeGrafter"/>
</dbReference>
<evidence type="ECO:0000313" key="3">
    <source>
        <dbReference type="EMBL" id="KAK1264596.1"/>
    </source>
</evidence>
<reference evidence="3" key="2">
    <citation type="submission" date="2023-06" db="EMBL/GenBank/DDBJ databases">
        <authorList>
            <person name="Ma L."/>
            <person name="Liu K.-W."/>
            <person name="Li Z."/>
            <person name="Hsiao Y.-Y."/>
            <person name="Qi Y."/>
            <person name="Fu T."/>
            <person name="Tang G."/>
            <person name="Zhang D."/>
            <person name="Sun W.-H."/>
            <person name="Liu D.-K."/>
            <person name="Li Y."/>
            <person name="Chen G.-Z."/>
            <person name="Liu X.-D."/>
            <person name="Liao X.-Y."/>
            <person name="Jiang Y.-T."/>
            <person name="Yu X."/>
            <person name="Hao Y."/>
            <person name="Huang J."/>
            <person name="Zhao X.-W."/>
            <person name="Ke S."/>
            <person name="Chen Y.-Y."/>
            <person name="Wu W.-L."/>
            <person name="Hsu J.-L."/>
            <person name="Lin Y.-F."/>
            <person name="Huang M.-D."/>
            <person name="Li C.-Y."/>
            <person name="Huang L."/>
            <person name="Wang Z.-W."/>
            <person name="Zhao X."/>
            <person name="Zhong W.-Y."/>
            <person name="Peng D.-H."/>
            <person name="Ahmad S."/>
            <person name="Lan S."/>
            <person name="Zhang J.-S."/>
            <person name="Tsai W.-C."/>
            <person name="Van De Peer Y."/>
            <person name="Liu Z.-J."/>
        </authorList>
    </citation>
    <scope>NUCLEOTIDE SEQUENCE</scope>
    <source>
        <strain evidence="3">SCP</strain>
        <tissue evidence="3">Leaves</tissue>
    </source>
</reference>
<dbReference type="InterPro" id="IPR002044">
    <property type="entry name" value="CBM20"/>
</dbReference>
<evidence type="ECO:0000313" key="4">
    <source>
        <dbReference type="Proteomes" id="UP001179952"/>
    </source>
</evidence>
<dbReference type="Proteomes" id="UP001179952">
    <property type="component" value="Unassembled WGS sequence"/>
</dbReference>
<dbReference type="AlphaFoldDB" id="A0AAV9AKF6"/>
<name>A0AAV9AKF6_ACOGR</name>
<dbReference type="Pfam" id="PF00686">
    <property type="entry name" value="CBM_20"/>
    <property type="match status" value="1"/>
</dbReference>
<keyword evidence="4" id="KW-1185">Reference proteome</keyword>
<organism evidence="3 4">
    <name type="scientific">Acorus gramineus</name>
    <name type="common">Dwarf sweet flag</name>
    <dbReference type="NCBI Taxonomy" id="55184"/>
    <lineage>
        <taxon>Eukaryota</taxon>
        <taxon>Viridiplantae</taxon>
        <taxon>Streptophyta</taxon>
        <taxon>Embryophyta</taxon>
        <taxon>Tracheophyta</taxon>
        <taxon>Spermatophyta</taxon>
        <taxon>Magnoliopsida</taxon>
        <taxon>Liliopsida</taxon>
        <taxon>Acoraceae</taxon>
        <taxon>Acorus</taxon>
    </lineage>
</organism>
<feature type="region of interest" description="Disordered" evidence="1">
    <location>
        <begin position="296"/>
        <end position="328"/>
    </location>
</feature>
<evidence type="ECO:0000259" key="2">
    <source>
        <dbReference type="PROSITE" id="PS51166"/>
    </source>
</evidence>
<protein>
    <recommendedName>
        <fullName evidence="2">CBM20 domain-containing protein</fullName>
    </recommendedName>
</protein>
<accession>A0AAV9AKF6</accession>
<evidence type="ECO:0000256" key="1">
    <source>
        <dbReference type="SAM" id="MobiDB-lite"/>
    </source>
</evidence>
<dbReference type="CDD" id="cd05467">
    <property type="entry name" value="CBM20"/>
    <property type="match status" value="1"/>
</dbReference>
<dbReference type="PROSITE" id="PS51166">
    <property type="entry name" value="CBM20"/>
    <property type="match status" value="1"/>
</dbReference>
<dbReference type="Gene3D" id="2.60.40.10">
    <property type="entry name" value="Immunoglobulins"/>
    <property type="match status" value="1"/>
</dbReference>
<dbReference type="SUPFAM" id="SSF49452">
    <property type="entry name" value="Starch-binding domain-like"/>
    <property type="match status" value="1"/>
</dbReference>
<proteinExistence type="predicted"/>
<dbReference type="FunFam" id="2.60.40.10:FF:000552">
    <property type="entry name" value="Related to glucoamylase"/>
    <property type="match status" value="1"/>
</dbReference>
<dbReference type="InterPro" id="IPR013783">
    <property type="entry name" value="Ig-like_fold"/>
</dbReference>
<comment type="caution">
    <text evidence="3">The sequence shown here is derived from an EMBL/GenBank/DDBJ whole genome shotgun (WGS) entry which is preliminary data.</text>
</comment>
<dbReference type="PANTHER" id="PTHR15048:SF0">
    <property type="entry name" value="STARCH-BINDING DOMAIN-CONTAINING PROTEIN 1"/>
    <property type="match status" value="1"/>
</dbReference>
<dbReference type="PANTHER" id="PTHR15048">
    <property type="entry name" value="STARCH-BINDING DOMAIN-CONTAINING PROTEIN 1"/>
    <property type="match status" value="1"/>
</dbReference>
<dbReference type="SMART" id="SM01065">
    <property type="entry name" value="CBM_2"/>
    <property type="match status" value="1"/>
</dbReference>
<feature type="domain" description="CBM20" evidence="2">
    <location>
        <begin position="93"/>
        <end position="195"/>
    </location>
</feature>
<dbReference type="InterPro" id="IPR013784">
    <property type="entry name" value="Carb-bd-like_fold"/>
</dbReference>